<dbReference type="Proteomes" id="UP000055060">
    <property type="component" value="Unassembled WGS sequence"/>
</dbReference>
<accession>A0A0S7BMC4</accession>
<evidence type="ECO:0000256" key="2">
    <source>
        <dbReference type="SAM" id="MobiDB-lite"/>
    </source>
</evidence>
<dbReference type="InterPro" id="IPR029058">
    <property type="entry name" value="AB_hydrolase_fold"/>
</dbReference>
<dbReference type="PROSITE" id="PS51257">
    <property type="entry name" value="PROKAR_LIPOPROTEIN"/>
    <property type="match status" value="1"/>
</dbReference>
<dbReference type="PANTHER" id="PTHR22946">
    <property type="entry name" value="DIENELACTONE HYDROLASE DOMAIN-CONTAINING PROTEIN-RELATED"/>
    <property type="match status" value="1"/>
</dbReference>
<dbReference type="OrthoDB" id="31158at2"/>
<dbReference type="PANTHER" id="PTHR22946:SF9">
    <property type="entry name" value="POLYKETIDE TRANSFERASE AF380"/>
    <property type="match status" value="1"/>
</dbReference>
<dbReference type="Pfam" id="PF01738">
    <property type="entry name" value="DLH"/>
    <property type="match status" value="1"/>
</dbReference>
<evidence type="ECO:0000313" key="6">
    <source>
        <dbReference type="Proteomes" id="UP000055060"/>
    </source>
</evidence>
<evidence type="ECO:0000256" key="3">
    <source>
        <dbReference type="SAM" id="SignalP"/>
    </source>
</evidence>
<evidence type="ECO:0000259" key="4">
    <source>
        <dbReference type="Pfam" id="PF01738"/>
    </source>
</evidence>
<sequence>MLRRSVWIFLVLVLGLAACSPSTPSVHPTATHPLVPSPSQTPAPSRTPTALPSPTPTSTPTPDPYADVTVAGLRSRTYGSGELEVVQRYGRNADFTRYEIRYPSDGLSIAGFMNVPNGEGPFPVIIAIHGYIEPGRYNTLDYSATYADSLAQAGYLVLHPNLRGYTPSDDGPNRFRAGYAVDVLNLIAILEAQAGRPGPLEQADPDRLGLWGHSMGGGVAIRVMVVSPEVDAVALYGSMSADDDLNFERINTFFKTGNLGIEELQASPEDFARISPVNFLADVRAAVSIHHGGADLAVPPAWSDDLCQRLQDLGKDVECFSYPGQPHTFIDKGDTLFRQRVRDFFDRVLKADN</sequence>
<feature type="compositionally biased region" description="Pro residues" evidence="2">
    <location>
        <begin position="51"/>
        <end position="63"/>
    </location>
</feature>
<dbReference type="EMBL" id="DF967972">
    <property type="protein sequence ID" value="GAP15843.1"/>
    <property type="molecule type" value="Genomic_DNA"/>
</dbReference>
<keyword evidence="3" id="KW-0732">Signal</keyword>
<protein>
    <submittedName>
        <fullName evidence="5">Alpha/beta hydrolase family</fullName>
    </submittedName>
</protein>
<reference evidence="5" key="1">
    <citation type="submission" date="2015-07" db="EMBL/GenBank/DDBJ databases">
        <title>Draft Genome Sequences of Anaerolinea thermolimosa IMO-1, Bellilinea caldifistulae GOMI-1, Leptolinea tardivitalis YMTK-2, Levilinea saccharolytica KIBI-1,Longilinea arvoryzae KOME-1, Previously Described as Members of the Anaerolineaceae (Chloroflexi).</title>
        <authorList>
            <person name="Sekiguchi Y."/>
            <person name="Ohashi A."/>
            <person name="Matsuura N."/>
            <person name="Tourlousse M.D."/>
        </authorList>
    </citation>
    <scope>NUCLEOTIDE SEQUENCE [LARGE SCALE GENOMIC DNA]</scope>
    <source>
        <strain evidence="5">KOME-1</strain>
    </source>
</reference>
<gene>
    <name evidence="5" type="ORF">LARV_03636</name>
</gene>
<dbReference type="STRING" id="360412.LARV_03636"/>
<proteinExistence type="predicted"/>
<feature type="signal peptide" evidence="3">
    <location>
        <begin position="1"/>
        <end position="24"/>
    </location>
</feature>
<feature type="region of interest" description="Disordered" evidence="2">
    <location>
        <begin position="25"/>
        <end position="64"/>
    </location>
</feature>
<dbReference type="RefSeq" id="WP_083522694.1">
    <property type="nucleotide sequence ID" value="NZ_DF967972.1"/>
</dbReference>
<dbReference type="GO" id="GO:0052689">
    <property type="term" value="F:carboxylic ester hydrolase activity"/>
    <property type="evidence" value="ECO:0007669"/>
    <property type="project" value="UniProtKB-ARBA"/>
</dbReference>
<feature type="chain" id="PRO_5006633039" evidence="3">
    <location>
        <begin position="25"/>
        <end position="353"/>
    </location>
</feature>
<dbReference type="InterPro" id="IPR002925">
    <property type="entry name" value="Dienelactn_hydro"/>
</dbReference>
<organism evidence="5">
    <name type="scientific">Longilinea arvoryzae</name>
    <dbReference type="NCBI Taxonomy" id="360412"/>
    <lineage>
        <taxon>Bacteria</taxon>
        <taxon>Bacillati</taxon>
        <taxon>Chloroflexota</taxon>
        <taxon>Anaerolineae</taxon>
        <taxon>Anaerolineales</taxon>
        <taxon>Anaerolineaceae</taxon>
        <taxon>Longilinea</taxon>
    </lineage>
</organism>
<name>A0A0S7BMC4_9CHLR</name>
<feature type="domain" description="Dienelactone hydrolase" evidence="4">
    <location>
        <begin position="110"/>
        <end position="335"/>
    </location>
</feature>
<dbReference type="AlphaFoldDB" id="A0A0S7BMC4"/>
<dbReference type="InterPro" id="IPR050261">
    <property type="entry name" value="FrsA_esterase"/>
</dbReference>
<keyword evidence="6" id="KW-1185">Reference proteome</keyword>
<keyword evidence="1 5" id="KW-0378">Hydrolase</keyword>
<dbReference type="Gene3D" id="3.40.50.1820">
    <property type="entry name" value="alpha/beta hydrolase"/>
    <property type="match status" value="1"/>
</dbReference>
<dbReference type="SUPFAM" id="SSF53474">
    <property type="entry name" value="alpha/beta-Hydrolases"/>
    <property type="match status" value="1"/>
</dbReference>
<evidence type="ECO:0000256" key="1">
    <source>
        <dbReference type="ARBA" id="ARBA00022801"/>
    </source>
</evidence>
<evidence type="ECO:0000313" key="5">
    <source>
        <dbReference type="EMBL" id="GAP15843.1"/>
    </source>
</evidence>